<dbReference type="Pfam" id="PF00575">
    <property type="entry name" value="S1"/>
    <property type="match status" value="1"/>
</dbReference>
<dbReference type="Gene3D" id="1.10.150.310">
    <property type="entry name" value="Tex RuvX-like domain-like"/>
    <property type="match status" value="1"/>
</dbReference>
<dbReference type="FunFam" id="2.40.50.140:FF:000051">
    <property type="entry name" value="RNA-binding transcriptional accessory protein"/>
    <property type="match status" value="1"/>
</dbReference>
<dbReference type="Gene3D" id="2.40.50.140">
    <property type="entry name" value="Nucleic acid-binding proteins"/>
    <property type="match status" value="1"/>
</dbReference>
<dbReference type="FunFam" id="1.10.150.310:FF:000001">
    <property type="entry name" value="RNA-binding transcriptional accessory protein"/>
    <property type="match status" value="1"/>
</dbReference>
<dbReference type="PROSITE" id="PS50126">
    <property type="entry name" value="S1"/>
    <property type="match status" value="1"/>
</dbReference>
<dbReference type="GO" id="GO:0005737">
    <property type="term" value="C:cytoplasm"/>
    <property type="evidence" value="ECO:0007669"/>
    <property type="project" value="UniProtKB-ARBA"/>
</dbReference>
<dbReference type="InterPro" id="IPR006641">
    <property type="entry name" value="YqgF/RNaseH-like_dom"/>
</dbReference>
<dbReference type="InterPro" id="IPR055179">
    <property type="entry name" value="Tex-like_central_region"/>
</dbReference>
<gene>
    <name evidence="2" type="ORF">EHW67_01865</name>
</gene>
<dbReference type="SMART" id="SM00732">
    <property type="entry name" value="YqgFc"/>
    <property type="match status" value="1"/>
</dbReference>
<organism evidence="2 3">
    <name type="scientific">Arenibacter aquaticus</name>
    <dbReference type="NCBI Taxonomy" id="2489054"/>
    <lineage>
        <taxon>Bacteria</taxon>
        <taxon>Pseudomonadati</taxon>
        <taxon>Bacteroidota</taxon>
        <taxon>Flavobacteriia</taxon>
        <taxon>Flavobacteriales</taxon>
        <taxon>Flavobacteriaceae</taxon>
        <taxon>Arenibacter</taxon>
    </lineage>
</organism>
<dbReference type="SUPFAM" id="SSF158832">
    <property type="entry name" value="Tex N-terminal region-like"/>
    <property type="match status" value="1"/>
</dbReference>
<dbReference type="SUPFAM" id="SSF50249">
    <property type="entry name" value="Nucleic acid-binding proteins"/>
    <property type="match status" value="1"/>
</dbReference>
<dbReference type="EMBL" id="RQPJ01000001">
    <property type="protein sequence ID" value="RTE55339.1"/>
    <property type="molecule type" value="Genomic_DNA"/>
</dbReference>
<evidence type="ECO:0000313" key="3">
    <source>
        <dbReference type="Proteomes" id="UP000267585"/>
    </source>
</evidence>
<dbReference type="InterPro" id="IPR037027">
    <property type="entry name" value="YqgF/RNaseH-like_dom_sf"/>
</dbReference>
<dbReference type="InterPro" id="IPR012337">
    <property type="entry name" value="RNaseH-like_sf"/>
</dbReference>
<dbReference type="InterPro" id="IPR041692">
    <property type="entry name" value="HHH_9"/>
</dbReference>
<dbReference type="InterPro" id="IPR050437">
    <property type="entry name" value="Ribos_protein_bS1-like"/>
</dbReference>
<accession>A0A430K8Q2</accession>
<name>A0A430K8Q2_9FLAO</name>
<dbReference type="Gene3D" id="1.10.10.650">
    <property type="entry name" value="RuvA domain 2-like"/>
    <property type="match status" value="1"/>
</dbReference>
<dbReference type="InterPro" id="IPR018974">
    <property type="entry name" value="Tex-like_N"/>
</dbReference>
<reference evidence="2 3" key="1">
    <citation type="submission" date="2018-11" db="EMBL/GenBank/DDBJ databases">
        <title>Arenibacter aquaticus sp.nov., a marine bacterium isolated from surface seawater in the South China Sea.</title>
        <authorList>
            <person name="Guo J."/>
            <person name="Sun J."/>
        </authorList>
    </citation>
    <scope>NUCLEOTIDE SEQUENCE [LARGE SCALE GENOMIC DNA]</scope>
    <source>
        <strain evidence="2 3">GUO666</strain>
    </source>
</reference>
<dbReference type="AlphaFoldDB" id="A0A430K8Q2"/>
<dbReference type="InterPro" id="IPR012340">
    <property type="entry name" value="NA-bd_OB-fold"/>
</dbReference>
<dbReference type="GO" id="GO:0006412">
    <property type="term" value="P:translation"/>
    <property type="evidence" value="ECO:0007669"/>
    <property type="project" value="TreeGrafter"/>
</dbReference>
<dbReference type="Pfam" id="PF16921">
    <property type="entry name" value="Tex_YqgF"/>
    <property type="match status" value="1"/>
</dbReference>
<evidence type="ECO:0000313" key="2">
    <source>
        <dbReference type="EMBL" id="RTE55339.1"/>
    </source>
</evidence>
<dbReference type="RefSeq" id="WP_126160642.1">
    <property type="nucleotide sequence ID" value="NZ_RQPJ01000001.1"/>
</dbReference>
<dbReference type="InterPro" id="IPR023323">
    <property type="entry name" value="Tex-like_dom_sf"/>
</dbReference>
<dbReference type="OrthoDB" id="9804714at2"/>
<dbReference type="GO" id="GO:0006139">
    <property type="term" value="P:nucleobase-containing compound metabolic process"/>
    <property type="evidence" value="ECO:0007669"/>
    <property type="project" value="InterPro"/>
</dbReference>
<dbReference type="InterPro" id="IPR032639">
    <property type="entry name" value="Tex_YqgF"/>
</dbReference>
<keyword evidence="3" id="KW-1185">Reference proteome</keyword>
<dbReference type="Pfam" id="PF09371">
    <property type="entry name" value="Tex_N"/>
    <property type="match status" value="1"/>
</dbReference>
<dbReference type="CDD" id="cd05685">
    <property type="entry name" value="S1_Tex"/>
    <property type="match status" value="1"/>
</dbReference>
<dbReference type="GO" id="GO:0003729">
    <property type="term" value="F:mRNA binding"/>
    <property type="evidence" value="ECO:0007669"/>
    <property type="project" value="UniProtKB-ARBA"/>
</dbReference>
<dbReference type="SMART" id="SM00316">
    <property type="entry name" value="S1"/>
    <property type="match status" value="1"/>
</dbReference>
<dbReference type="PANTHER" id="PTHR10724:SF10">
    <property type="entry name" value="S1 RNA-BINDING DOMAIN-CONTAINING PROTEIN 1"/>
    <property type="match status" value="1"/>
</dbReference>
<dbReference type="SUPFAM" id="SSF47781">
    <property type="entry name" value="RuvA domain 2-like"/>
    <property type="match status" value="2"/>
</dbReference>
<dbReference type="Pfam" id="PF22706">
    <property type="entry name" value="Tex_central_region"/>
    <property type="match status" value="1"/>
</dbReference>
<sequence>MNLISFITKHSQLPVKGVENTVALLNEDCTVPFISRYRKERTGNLDEVQIAAIVNFKAQFEALEKRKSAILKAITEQDALSAELKSKIEAAGDLTTLEDLYLPYKKKRKTKAETAIKNGLQPLAKIIFGQRNDEIDYEASKYLNDAVPNEDDALEGARHIISEWINERSDIRNLIRRQLERFAMITTKVVSTKKEEEKAQKFRDYFDWSESLSRCPSHRLLAILRAENEGFIRVKIEIDDDKALNNIENRLIKANNATTPHLQLAIQDAYKRLLYPSLSKEILRSAKEKADESAIQVFSKNLKQLLLGSPLGEKRILAIDPGFRTGCKLVCLSAQGELQHNETIYPHPPQNDSKGAIKKISSLADAYKIEAIAIGNGTASRETEQLIKRIQFKNPIEVFVVSEAGASIYSASKIAREEFPNYDVTVRGAVSIGRRLADPLAELVKIDAKSIGVGQYQHDVDQNQLKNSLDTVVESCVNTVGVNINTASIPLLSYVSGIGPKLAENIVAYRNENGAFGSRTEIKKVARLGNKAFEQGAAFLRIKNAKNPLDDSAVHPESYPIVQKMVKDQGLALSEIIGNKEVLKKIDLNKYCTESVGLPTLEDIIKELEKPGLDVREKAKVFTFNQNIRTINDLSAGQLLPGIVNNITNFGCFVDIGIKESGLIHISNLSDSFVKDVNEHVSLHQQIIVKVLEVDIPRKRIQLALHK</sequence>
<proteinExistence type="predicted"/>
<feature type="domain" description="S1 motif" evidence="1">
    <location>
        <begin position="637"/>
        <end position="706"/>
    </location>
</feature>
<dbReference type="Proteomes" id="UP000267585">
    <property type="component" value="Unassembled WGS sequence"/>
</dbReference>
<dbReference type="InterPro" id="IPR023319">
    <property type="entry name" value="Tex-like_HTH_dom_sf"/>
</dbReference>
<dbReference type="Gene3D" id="3.30.420.140">
    <property type="entry name" value="YqgF/RNase H-like domain"/>
    <property type="match status" value="1"/>
</dbReference>
<dbReference type="Gene3D" id="1.10.3500.10">
    <property type="entry name" value="Tex N-terminal region-like"/>
    <property type="match status" value="1"/>
</dbReference>
<dbReference type="SUPFAM" id="SSF53098">
    <property type="entry name" value="Ribonuclease H-like"/>
    <property type="match status" value="1"/>
</dbReference>
<dbReference type="GO" id="GO:0003735">
    <property type="term" value="F:structural constituent of ribosome"/>
    <property type="evidence" value="ECO:0007669"/>
    <property type="project" value="TreeGrafter"/>
</dbReference>
<evidence type="ECO:0000259" key="1">
    <source>
        <dbReference type="PROSITE" id="PS50126"/>
    </source>
</evidence>
<dbReference type="Pfam" id="PF12836">
    <property type="entry name" value="HHH_3"/>
    <property type="match status" value="1"/>
</dbReference>
<dbReference type="PANTHER" id="PTHR10724">
    <property type="entry name" value="30S RIBOSOMAL PROTEIN S1"/>
    <property type="match status" value="1"/>
</dbReference>
<dbReference type="FunFam" id="3.30.420.140:FF:000001">
    <property type="entry name" value="RNA-binding transcriptional accessory protein"/>
    <property type="match status" value="1"/>
</dbReference>
<comment type="caution">
    <text evidence="2">The sequence shown here is derived from an EMBL/GenBank/DDBJ whole genome shotgun (WGS) entry which is preliminary data.</text>
</comment>
<dbReference type="FunFam" id="1.10.10.650:FF:000001">
    <property type="entry name" value="S1 RNA-binding domain 1"/>
    <property type="match status" value="1"/>
</dbReference>
<protein>
    <submittedName>
        <fullName evidence="2">RNA-binding transcriptional accessory protein</fullName>
    </submittedName>
</protein>
<dbReference type="InterPro" id="IPR044146">
    <property type="entry name" value="S1_Tex"/>
</dbReference>
<dbReference type="Pfam" id="PF17674">
    <property type="entry name" value="HHH_9"/>
    <property type="match status" value="1"/>
</dbReference>
<dbReference type="InterPro" id="IPR010994">
    <property type="entry name" value="RuvA_2-like"/>
</dbReference>
<dbReference type="InterPro" id="IPR003029">
    <property type="entry name" value="S1_domain"/>
</dbReference>